<reference evidence="10" key="1">
    <citation type="submission" date="2018-05" db="EMBL/GenBank/DDBJ databases">
        <authorList>
            <person name="Lanie J.A."/>
            <person name="Ng W.-L."/>
            <person name="Kazmierczak K.M."/>
            <person name="Andrzejewski T.M."/>
            <person name="Davidsen T.M."/>
            <person name="Wayne K.J."/>
            <person name="Tettelin H."/>
            <person name="Glass J.I."/>
            <person name="Rusch D."/>
            <person name="Podicherti R."/>
            <person name="Tsui H.-C.T."/>
            <person name="Winkler M.E."/>
        </authorList>
    </citation>
    <scope>NUCLEOTIDE SEQUENCE</scope>
</reference>
<dbReference type="Gene3D" id="3.40.449.10">
    <property type="entry name" value="Phosphoenolpyruvate Carboxykinase, domain 1"/>
    <property type="match status" value="1"/>
</dbReference>
<dbReference type="PIRSF" id="PIRSF006294">
    <property type="entry name" value="PEP_crbxkin"/>
    <property type="match status" value="1"/>
</dbReference>
<dbReference type="GO" id="GO:0004612">
    <property type="term" value="F:phosphoenolpyruvate carboxykinase (ATP) activity"/>
    <property type="evidence" value="ECO:0007669"/>
    <property type="project" value="UniProtKB-EC"/>
</dbReference>
<keyword evidence="5" id="KW-0547">Nucleotide-binding</keyword>
<keyword evidence="4" id="KW-0312">Gluconeogenesis</keyword>
<dbReference type="GO" id="GO:0005829">
    <property type="term" value="C:cytosol"/>
    <property type="evidence" value="ECO:0007669"/>
    <property type="project" value="TreeGrafter"/>
</dbReference>
<evidence type="ECO:0000256" key="6">
    <source>
        <dbReference type="ARBA" id="ARBA00022793"/>
    </source>
</evidence>
<evidence type="ECO:0000313" key="10">
    <source>
        <dbReference type="EMBL" id="SVA02219.1"/>
    </source>
</evidence>
<dbReference type="PANTHER" id="PTHR30031:SF0">
    <property type="entry name" value="PHOSPHOENOLPYRUVATE CARBOXYKINASE (ATP)"/>
    <property type="match status" value="1"/>
</dbReference>
<evidence type="ECO:0000256" key="4">
    <source>
        <dbReference type="ARBA" id="ARBA00022432"/>
    </source>
</evidence>
<dbReference type="UniPathway" id="UPA00138"/>
<dbReference type="GO" id="GO:0005524">
    <property type="term" value="F:ATP binding"/>
    <property type="evidence" value="ECO:0007669"/>
    <property type="project" value="UniProtKB-KW"/>
</dbReference>
<feature type="non-terminal residue" evidence="10">
    <location>
        <position position="1"/>
    </location>
</feature>
<accession>A0A381SFE7</accession>
<evidence type="ECO:0000256" key="9">
    <source>
        <dbReference type="ARBA" id="ARBA00047371"/>
    </source>
</evidence>
<dbReference type="AlphaFoldDB" id="A0A381SFE7"/>
<evidence type="ECO:0000256" key="3">
    <source>
        <dbReference type="ARBA" id="ARBA00012363"/>
    </source>
</evidence>
<dbReference type="Gene3D" id="3.90.228.20">
    <property type="match status" value="1"/>
</dbReference>
<keyword evidence="7" id="KW-0067">ATP-binding</keyword>
<evidence type="ECO:0000256" key="7">
    <source>
        <dbReference type="ARBA" id="ARBA00022840"/>
    </source>
</evidence>
<dbReference type="EMBL" id="UINC01002983">
    <property type="protein sequence ID" value="SVA02219.1"/>
    <property type="molecule type" value="Genomic_DNA"/>
</dbReference>
<dbReference type="GO" id="GO:0006094">
    <property type="term" value="P:gluconeogenesis"/>
    <property type="evidence" value="ECO:0007669"/>
    <property type="project" value="UniProtKB-UniPathway"/>
</dbReference>
<dbReference type="InterPro" id="IPR008210">
    <property type="entry name" value="PEP_carboxykinase_N"/>
</dbReference>
<dbReference type="SUPFAM" id="SSF68923">
    <property type="entry name" value="PEP carboxykinase N-terminal domain"/>
    <property type="match status" value="1"/>
</dbReference>
<dbReference type="Pfam" id="PF01293">
    <property type="entry name" value="PEPCK_ATP"/>
    <property type="match status" value="1"/>
</dbReference>
<dbReference type="InterPro" id="IPR001272">
    <property type="entry name" value="PEP_carboxykinase_ATP"/>
</dbReference>
<dbReference type="InterPro" id="IPR013035">
    <property type="entry name" value="PEP_carboxykinase_C"/>
</dbReference>
<dbReference type="SUPFAM" id="SSF53795">
    <property type="entry name" value="PEP carboxykinase-like"/>
    <property type="match status" value="1"/>
</dbReference>
<keyword evidence="8" id="KW-0456">Lyase</keyword>
<dbReference type="NCBIfam" id="TIGR00224">
    <property type="entry name" value="pckA"/>
    <property type="match status" value="1"/>
</dbReference>
<sequence>VNQAQPVCGLDAHGIKNPSAVHWNRNLALLVEDAVRRGEGVIAKSGPLVCTTVPHTGRSPQDKFIVRETSSVDDVSWGTVNQSLEPEYFDKLYEDLTIHLDGRELWVRDGYAGADPEYRLPIRVVTETAWHSLFAHHMFIREEDPARLAEHIPEFTVLSAPSFTAVPSRHGTKSGTVIVIHFSKRLILIAGTAYAGEIKKSIFTVMSYLLPLRSVLPMHCSANRGADGDTAIFFGLSGTGKTTLSSDLDRRLIGDDEHGWSGDGIFNIEGGCYAKLIRLSAEAEPQIYATTQRPGTLLENVVLDPETLQLDLNDDTLTENTRGAYQLSYIDNHLPTGRGGHPRHLVMLTADAFGVVPPLARLTPSAAMYHFLSGYTAKVAGTEAGVAEPSAVFSTCFGAPFMVWHPTVYAKLLGERIAQHGTTVWLVNTGWTGGVYGVGSRMPIRYTRAMIHAALSGALNDVQYIEDPVFHVDVPTCCPGVPRELLTPRNTWSRPEDYDLQAVKLAVMFGDNFKSFRSLVEPAVAAAGPQV</sequence>
<name>A0A381SFE7_9ZZZZ</name>
<keyword evidence="6" id="KW-0210">Decarboxylase</keyword>
<comment type="similarity">
    <text evidence="2">Belongs to the phosphoenolpyruvate carboxykinase (ATP) family.</text>
</comment>
<evidence type="ECO:0000256" key="8">
    <source>
        <dbReference type="ARBA" id="ARBA00023239"/>
    </source>
</evidence>
<dbReference type="EC" id="4.1.1.49" evidence="3"/>
<proteinExistence type="inferred from homology"/>
<dbReference type="NCBIfam" id="NF006821">
    <property type="entry name" value="PRK09344.1-3"/>
    <property type="match status" value="1"/>
</dbReference>
<protein>
    <recommendedName>
        <fullName evidence="3">phosphoenolpyruvate carboxykinase (ATP)</fullName>
        <ecNumber evidence="3">4.1.1.49</ecNumber>
    </recommendedName>
</protein>
<dbReference type="CDD" id="cd00484">
    <property type="entry name" value="PEPCK_ATP"/>
    <property type="match status" value="1"/>
</dbReference>
<dbReference type="Gene3D" id="2.170.8.10">
    <property type="entry name" value="Phosphoenolpyruvate Carboxykinase, domain 2"/>
    <property type="match status" value="1"/>
</dbReference>
<dbReference type="NCBIfam" id="NF006820">
    <property type="entry name" value="PRK09344.1-2"/>
    <property type="match status" value="1"/>
</dbReference>
<dbReference type="HAMAP" id="MF_00453">
    <property type="entry name" value="PEPCK_ATP"/>
    <property type="match status" value="1"/>
</dbReference>
<organism evidence="10">
    <name type="scientific">marine metagenome</name>
    <dbReference type="NCBI Taxonomy" id="408172"/>
    <lineage>
        <taxon>unclassified sequences</taxon>
        <taxon>metagenomes</taxon>
        <taxon>ecological metagenomes</taxon>
    </lineage>
</organism>
<comment type="catalytic activity">
    <reaction evidence="9">
        <text>oxaloacetate + ATP = phosphoenolpyruvate + ADP + CO2</text>
        <dbReference type="Rhea" id="RHEA:18617"/>
        <dbReference type="ChEBI" id="CHEBI:16452"/>
        <dbReference type="ChEBI" id="CHEBI:16526"/>
        <dbReference type="ChEBI" id="CHEBI:30616"/>
        <dbReference type="ChEBI" id="CHEBI:58702"/>
        <dbReference type="ChEBI" id="CHEBI:456216"/>
        <dbReference type="EC" id="4.1.1.49"/>
    </reaction>
</comment>
<evidence type="ECO:0000256" key="5">
    <source>
        <dbReference type="ARBA" id="ARBA00022741"/>
    </source>
</evidence>
<dbReference type="PANTHER" id="PTHR30031">
    <property type="entry name" value="PHOSPHOENOLPYRUVATE CARBOXYKINASE ATP"/>
    <property type="match status" value="1"/>
</dbReference>
<comment type="pathway">
    <text evidence="1">Carbohydrate biosynthesis; gluconeogenesis.</text>
</comment>
<evidence type="ECO:0000256" key="2">
    <source>
        <dbReference type="ARBA" id="ARBA00006052"/>
    </source>
</evidence>
<gene>
    <name evidence="10" type="ORF">METZ01_LOCUS55073</name>
</gene>
<evidence type="ECO:0000256" key="1">
    <source>
        <dbReference type="ARBA" id="ARBA00004742"/>
    </source>
</evidence>